<dbReference type="HOGENOM" id="CLU_1336780_0_0_0"/>
<dbReference type="Pfam" id="PF13783">
    <property type="entry name" value="DUF4177"/>
    <property type="match status" value="1"/>
</dbReference>
<evidence type="ECO:0000256" key="1">
    <source>
        <dbReference type="SAM" id="MobiDB-lite"/>
    </source>
</evidence>
<protein>
    <submittedName>
        <fullName evidence="2">Uncharacterized protein</fullName>
    </submittedName>
</protein>
<feature type="region of interest" description="Disordered" evidence="1">
    <location>
        <begin position="112"/>
        <end position="154"/>
    </location>
</feature>
<dbReference type="Proteomes" id="UP000010798">
    <property type="component" value="Chromosome"/>
</dbReference>
<dbReference type="AlphaFoldDB" id="L0DMU6"/>
<name>L0DMU6_SINAD</name>
<proteinExistence type="predicted"/>
<keyword evidence="3" id="KW-1185">Reference proteome</keyword>
<dbReference type="EMBL" id="CP003364">
    <property type="protein sequence ID" value="AGA30704.1"/>
    <property type="molecule type" value="Genomic_DNA"/>
</dbReference>
<sequence length="205" mass="22189">MSVPLGLAYLPWYDRHLGRLRVQWIGPGLTRSVRKFGVHAMSISFNCECGKPLKSKEEMAGRKTKCPHCGTLLTIPGTLVRPATAATTVARAEPANPAHPDALRVEGLDWTSPEASTTATAPEPVSASGVDSLRRPDLPRPDDGSKQYKVLGQRDHSASGKINFASMEATLNEQAHHGWVMKAAFVINLPGHSGSHDEVVLILER</sequence>
<accession>L0DMU6</accession>
<organism evidence="2 3">
    <name type="scientific">Singulisphaera acidiphila (strain ATCC BAA-1392 / DSM 18658 / VKM B-2454 / MOB10)</name>
    <dbReference type="NCBI Taxonomy" id="886293"/>
    <lineage>
        <taxon>Bacteria</taxon>
        <taxon>Pseudomonadati</taxon>
        <taxon>Planctomycetota</taxon>
        <taxon>Planctomycetia</taxon>
        <taxon>Isosphaerales</taxon>
        <taxon>Isosphaeraceae</taxon>
        <taxon>Singulisphaera</taxon>
    </lineage>
</organism>
<feature type="compositionally biased region" description="Basic and acidic residues" evidence="1">
    <location>
        <begin position="132"/>
        <end position="154"/>
    </location>
</feature>
<dbReference type="OrthoDB" id="292828at2"/>
<evidence type="ECO:0000313" key="3">
    <source>
        <dbReference type="Proteomes" id="UP000010798"/>
    </source>
</evidence>
<dbReference type="InterPro" id="IPR025234">
    <property type="entry name" value="YjzH-like"/>
</dbReference>
<evidence type="ECO:0000313" key="2">
    <source>
        <dbReference type="EMBL" id="AGA30704.1"/>
    </source>
</evidence>
<gene>
    <name evidence="2" type="ordered locus">Sinac_6629</name>
</gene>
<reference evidence="2 3" key="1">
    <citation type="submission" date="2012-02" db="EMBL/GenBank/DDBJ databases">
        <title>Complete sequence of chromosome of Singulisphaera acidiphila DSM 18658.</title>
        <authorList>
            <consortium name="US DOE Joint Genome Institute (JGI-PGF)"/>
            <person name="Lucas S."/>
            <person name="Copeland A."/>
            <person name="Lapidus A."/>
            <person name="Glavina del Rio T."/>
            <person name="Dalin E."/>
            <person name="Tice H."/>
            <person name="Bruce D."/>
            <person name="Goodwin L."/>
            <person name="Pitluck S."/>
            <person name="Peters L."/>
            <person name="Ovchinnikova G."/>
            <person name="Chertkov O."/>
            <person name="Kyrpides N."/>
            <person name="Mavromatis K."/>
            <person name="Ivanova N."/>
            <person name="Brettin T."/>
            <person name="Detter J.C."/>
            <person name="Han C."/>
            <person name="Larimer F."/>
            <person name="Land M."/>
            <person name="Hauser L."/>
            <person name="Markowitz V."/>
            <person name="Cheng J.-F."/>
            <person name="Hugenholtz P."/>
            <person name="Woyke T."/>
            <person name="Wu D."/>
            <person name="Tindall B."/>
            <person name="Pomrenke H."/>
            <person name="Brambilla E."/>
            <person name="Klenk H.-P."/>
            <person name="Eisen J.A."/>
        </authorList>
    </citation>
    <scope>NUCLEOTIDE SEQUENCE [LARGE SCALE GENOMIC DNA]</scope>
    <source>
        <strain evidence="3">ATCC BAA-1392 / DSM 18658 / VKM B-2454 / MOB10</strain>
    </source>
</reference>
<feature type="compositionally biased region" description="Low complexity" evidence="1">
    <location>
        <begin position="112"/>
        <end position="128"/>
    </location>
</feature>
<dbReference type="KEGG" id="saci:Sinac_6629"/>